<gene>
    <name evidence="2" type="ORF">US75_C0026G0002</name>
</gene>
<proteinExistence type="predicted"/>
<dbReference type="AlphaFoldDB" id="A0A0G0LRR8"/>
<organism evidence="2 3">
    <name type="scientific">Candidatus Woesebacteria bacterium GW2011_GWC1_38_13</name>
    <dbReference type="NCBI Taxonomy" id="1618583"/>
    <lineage>
        <taxon>Bacteria</taxon>
        <taxon>Candidatus Woeseibacteriota</taxon>
    </lineage>
</organism>
<name>A0A0G0LRR8_9BACT</name>
<evidence type="ECO:0000256" key="1">
    <source>
        <dbReference type="SAM" id="MobiDB-lite"/>
    </source>
</evidence>
<evidence type="ECO:0000313" key="2">
    <source>
        <dbReference type="EMBL" id="KKQ55286.1"/>
    </source>
</evidence>
<evidence type="ECO:0000313" key="3">
    <source>
        <dbReference type="Proteomes" id="UP000034096"/>
    </source>
</evidence>
<comment type="caution">
    <text evidence="2">The sequence shown here is derived from an EMBL/GenBank/DDBJ whole genome shotgun (WGS) entry which is preliminary data.</text>
</comment>
<accession>A0A0G0LRR8</accession>
<feature type="region of interest" description="Disordered" evidence="1">
    <location>
        <begin position="52"/>
        <end position="71"/>
    </location>
</feature>
<protein>
    <submittedName>
        <fullName evidence="2">Uncharacterized protein</fullName>
    </submittedName>
</protein>
<reference evidence="2 3" key="1">
    <citation type="journal article" date="2015" name="Nature">
        <title>rRNA introns, odd ribosomes, and small enigmatic genomes across a large radiation of phyla.</title>
        <authorList>
            <person name="Brown C.T."/>
            <person name="Hug L.A."/>
            <person name="Thomas B.C."/>
            <person name="Sharon I."/>
            <person name="Castelle C.J."/>
            <person name="Singh A."/>
            <person name="Wilkins M.J."/>
            <person name="Williams K.H."/>
            <person name="Banfield J.F."/>
        </authorList>
    </citation>
    <scope>NUCLEOTIDE SEQUENCE [LARGE SCALE GENOMIC DNA]</scope>
</reference>
<sequence length="71" mass="8074">MVEILNGNVYPRRDFKGREIAVDPKRLPYMPRTGIWFHRNGEARSAAEVEEIYGRKTKSKPSGPDDGDKLG</sequence>
<dbReference type="Proteomes" id="UP000034096">
    <property type="component" value="Unassembled WGS sequence"/>
</dbReference>
<dbReference type="EMBL" id="LBUE01000026">
    <property type="protein sequence ID" value="KKQ55286.1"/>
    <property type="molecule type" value="Genomic_DNA"/>
</dbReference>